<feature type="chain" id="PRO_5045237724" description="Type IV pilus modification protein PilV" evidence="1">
    <location>
        <begin position="21"/>
        <end position="161"/>
    </location>
</feature>
<organism evidence="2 3">
    <name type="scientific">Geothrix rubra</name>
    <dbReference type="NCBI Taxonomy" id="2927977"/>
    <lineage>
        <taxon>Bacteria</taxon>
        <taxon>Pseudomonadati</taxon>
        <taxon>Acidobacteriota</taxon>
        <taxon>Holophagae</taxon>
        <taxon>Holophagales</taxon>
        <taxon>Holophagaceae</taxon>
        <taxon>Geothrix</taxon>
    </lineage>
</organism>
<gene>
    <name evidence="2" type="ORF">GETHPA_15840</name>
</gene>
<evidence type="ECO:0008006" key="4">
    <source>
        <dbReference type="Google" id="ProtNLM"/>
    </source>
</evidence>
<keyword evidence="3" id="KW-1185">Reference proteome</keyword>
<evidence type="ECO:0000313" key="3">
    <source>
        <dbReference type="Proteomes" id="UP001165089"/>
    </source>
</evidence>
<keyword evidence="1" id="KW-0732">Signal</keyword>
<name>A0ABQ5Q6H7_9BACT</name>
<protein>
    <recommendedName>
        <fullName evidence="4">Type IV pilus modification protein PilV</fullName>
    </recommendedName>
</protein>
<evidence type="ECO:0000313" key="2">
    <source>
        <dbReference type="EMBL" id="GLH70051.1"/>
    </source>
</evidence>
<dbReference type="Proteomes" id="UP001165089">
    <property type="component" value="Unassembled WGS sequence"/>
</dbReference>
<evidence type="ECO:0000256" key="1">
    <source>
        <dbReference type="SAM" id="SignalP"/>
    </source>
</evidence>
<dbReference type="EMBL" id="BSDD01000003">
    <property type="protein sequence ID" value="GLH70051.1"/>
    <property type="molecule type" value="Genomic_DNA"/>
</dbReference>
<accession>A0ABQ5Q6H7</accession>
<reference evidence="2 3" key="1">
    <citation type="journal article" date="2023" name="Antonie Van Leeuwenhoek">
        <title>Mesoterricola silvestris gen. nov., sp. nov., Mesoterricola sediminis sp. nov., Geothrix oryzae sp. nov., Geothrix edaphica sp. nov., Geothrix rubra sp. nov., and Geothrix limicola sp. nov., six novel members of Acidobacteriota isolated from soils.</title>
        <authorList>
            <person name="Itoh H."/>
            <person name="Sugisawa Y."/>
            <person name="Mise K."/>
            <person name="Xu Z."/>
            <person name="Kuniyasu M."/>
            <person name="Ushijima N."/>
            <person name="Kawano K."/>
            <person name="Kobayashi E."/>
            <person name="Shiratori Y."/>
            <person name="Masuda Y."/>
            <person name="Senoo K."/>
        </authorList>
    </citation>
    <scope>NUCLEOTIDE SEQUENCE [LARGE SCALE GENOMIC DNA]</scope>
    <source>
        <strain evidence="2 3">Red803</strain>
    </source>
</reference>
<comment type="caution">
    <text evidence="2">The sequence shown here is derived from an EMBL/GenBank/DDBJ whole genome shotgun (WGS) entry which is preliminary data.</text>
</comment>
<feature type="signal peptide" evidence="1">
    <location>
        <begin position="1"/>
        <end position="20"/>
    </location>
</feature>
<proteinExistence type="predicted"/>
<sequence length="161" mass="16889">MAAFIMAIGLLGLTALQTLALRSTTTSRGMSTSVLVADGIMERINTEARQSYLGMIFSSAPTGATRYVGKAPVAPGVKPTDPVPGGAIVDYFDFAGTPLTSAAGAYYTVSTWVDSQVIGNGTSGSTDVFRVRVEFNESPDPTNPGQYVKHAINLTRTVIHA</sequence>